<keyword evidence="3" id="KW-1185">Reference proteome</keyword>
<organism evidence="2 3">
    <name type="scientific">Dreissena polymorpha</name>
    <name type="common">Zebra mussel</name>
    <name type="synonym">Mytilus polymorpha</name>
    <dbReference type="NCBI Taxonomy" id="45954"/>
    <lineage>
        <taxon>Eukaryota</taxon>
        <taxon>Metazoa</taxon>
        <taxon>Spiralia</taxon>
        <taxon>Lophotrochozoa</taxon>
        <taxon>Mollusca</taxon>
        <taxon>Bivalvia</taxon>
        <taxon>Autobranchia</taxon>
        <taxon>Heteroconchia</taxon>
        <taxon>Euheterodonta</taxon>
        <taxon>Imparidentia</taxon>
        <taxon>Neoheterodontei</taxon>
        <taxon>Myida</taxon>
        <taxon>Dreissenoidea</taxon>
        <taxon>Dreissenidae</taxon>
        <taxon>Dreissena</taxon>
    </lineage>
</organism>
<comment type="caution">
    <text evidence="2">The sequence shown here is derived from an EMBL/GenBank/DDBJ whole genome shotgun (WGS) entry which is preliminary data.</text>
</comment>
<dbReference type="Proteomes" id="UP000828390">
    <property type="component" value="Unassembled WGS sequence"/>
</dbReference>
<reference evidence="2" key="1">
    <citation type="journal article" date="2019" name="bioRxiv">
        <title>The Genome of the Zebra Mussel, Dreissena polymorpha: A Resource for Invasive Species Research.</title>
        <authorList>
            <person name="McCartney M.A."/>
            <person name="Auch B."/>
            <person name="Kono T."/>
            <person name="Mallez S."/>
            <person name="Zhang Y."/>
            <person name="Obille A."/>
            <person name="Becker A."/>
            <person name="Abrahante J.E."/>
            <person name="Garbe J."/>
            <person name="Badalamenti J.P."/>
            <person name="Herman A."/>
            <person name="Mangelson H."/>
            <person name="Liachko I."/>
            <person name="Sullivan S."/>
            <person name="Sone E.D."/>
            <person name="Koren S."/>
            <person name="Silverstein K.A.T."/>
            <person name="Beckman K.B."/>
            <person name="Gohl D.M."/>
        </authorList>
    </citation>
    <scope>NUCLEOTIDE SEQUENCE</scope>
    <source>
        <strain evidence="2">Duluth1</strain>
        <tissue evidence="2">Whole animal</tissue>
    </source>
</reference>
<evidence type="ECO:0000313" key="2">
    <source>
        <dbReference type="EMBL" id="KAH3839090.1"/>
    </source>
</evidence>
<accession>A0A9D4KFS7</accession>
<reference evidence="2" key="2">
    <citation type="submission" date="2020-11" db="EMBL/GenBank/DDBJ databases">
        <authorList>
            <person name="McCartney M.A."/>
            <person name="Auch B."/>
            <person name="Kono T."/>
            <person name="Mallez S."/>
            <person name="Becker A."/>
            <person name="Gohl D.M."/>
            <person name="Silverstein K.A.T."/>
            <person name="Koren S."/>
            <person name="Bechman K.B."/>
            <person name="Herman A."/>
            <person name="Abrahante J.E."/>
            <person name="Garbe J."/>
        </authorList>
    </citation>
    <scope>NUCLEOTIDE SEQUENCE</scope>
    <source>
        <strain evidence="2">Duluth1</strain>
        <tissue evidence="2">Whole animal</tissue>
    </source>
</reference>
<name>A0A9D4KFS7_DREPO</name>
<protein>
    <submittedName>
        <fullName evidence="2">Uncharacterized protein</fullName>
    </submittedName>
</protein>
<evidence type="ECO:0000313" key="3">
    <source>
        <dbReference type="Proteomes" id="UP000828390"/>
    </source>
</evidence>
<evidence type="ECO:0000256" key="1">
    <source>
        <dbReference type="SAM" id="MobiDB-lite"/>
    </source>
</evidence>
<dbReference type="AlphaFoldDB" id="A0A9D4KFS7"/>
<dbReference type="EMBL" id="JAIWYP010000004">
    <property type="protein sequence ID" value="KAH3839090.1"/>
    <property type="molecule type" value="Genomic_DNA"/>
</dbReference>
<feature type="region of interest" description="Disordered" evidence="1">
    <location>
        <begin position="1"/>
        <end position="40"/>
    </location>
</feature>
<sequence length="66" mass="7083">MVNEGNSEVHQLDGSVEVISNFPETQKDSNSSSSDDEPSLEADLEISGNAMNLVGDIHSKPAKHLM</sequence>
<gene>
    <name evidence="2" type="ORF">DPMN_112512</name>
</gene>
<proteinExistence type="predicted"/>